<dbReference type="InParanoid" id="A0A423PFU1"/>
<sequence length="76" mass="8653">MLATPVSCRGDYEIVRTYIDLCTSGIFEFPFDWNDLDIWNDPLEMSRQGGGFILADGVNSEYVTTDISGFKLIWVH</sequence>
<evidence type="ECO:0000313" key="1">
    <source>
        <dbReference type="EMBL" id="ROO24403.1"/>
    </source>
</evidence>
<organism evidence="1 2">
    <name type="scientific">Salinisphaera japonica YTM-1</name>
    <dbReference type="NCBI Taxonomy" id="1209778"/>
    <lineage>
        <taxon>Bacteria</taxon>
        <taxon>Pseudomonadati</taxon>
        <taxon>Pseudomonadota</taxon>
        <taxon>Gammaproteobacteria</taxon>
        <taxon>Salinisphaerales</taxon>
        <taxon>Salinisphaeraceae</taxon>
        <taxon>Salinisphaera</taxon>
    </lineage>
</organism>
<gene>
    <name evidence="1" type="ORF">SAJA_14050</name>
</gene>
<dbReference type="Proteomes" id="UP000285310">
    <property type="component" value="Unassembled WGS sequence"/>
</dbReference>
<proteinExistence type="predicted"/>
<keyword evidence="2" id="KW-1185">Reference proteome</keyword>
<comment type="caution">
    <text evidence="1">The sequence shown here is derived from an EMBL/GenBank/DDBJ whole genome shotgun (WGS) entry which is preliminary data.</text>
</comment>
<protein>
    <submittedName>
        <fullName evidence="1">Uncharacterized protein</fullName>
    </submittedName>
</protein>
<name>A0A423PFU1_9GAMM</name>
<dbReference type="AlphaFoldDB" id="A0A423PFU1"/>
<reference evidence="1 2" key="1">
    <citation type="submission" date="2013-10" db="EMBL/GenBank/DDBJ databases">
        <title>Salinisphaera japonica YTM-1 Genome Sequencing.</title>
        <authorList>
            <person name="Lai Q."/>
            <person name="Li C."/>
            <person name="Shao Z."/>
        </authorList>
    </citation>
    <scope>NUCLEOTIDE SEQUENCE [LARGE SCALE GENOMIC DNA]</scope>
    <source>
        <strain evidence="1 2">YTM-1</strain>
    </source>
</reference>
<accession>A0A423PFU1</accession>
<evidence type="ECO:0000313" key="2">
    <source>
        <dbReference type="Proteomes" id="UP000285310"/>
    </source>
</evidence>
<dbReference type="EMBL" id="AYKG01000067">
    <property type="protein sequence ID" value="ROO24403.1"/>
    <property type="molecule type" value="Genomic_DNA"/>
</dbReference>